<keyword evidence="2" id="KW-1185">Reference proteome</keyword>
<dbReference type="InterPro" id="IPR036412">
    <property type="entry name" value="HAD-like_sf"/>
</dbReference>
<dbReference type="GO" id="GO:0000287">
    <property type="term" value="F:magnesium ion binding"/>
    <property type="evidence" value="ECO:0007669"/>
    <property type="project" value="TreeGrafter"/>
</dbReference>
<dbReference type="EMBL" id="MSIF01000006">
    <property type="protein sequence ID" value="OLF10498.1"/>
    <property type="molecule type" value="Genomic_DNA"/>
</dbReference>
<dbReference type="Gene3D" id="3.30.1240.10">
    <property type="match status" value="1"/>
</dbReference>
<evidence type="ECO:0000313" key="2">
    <source>
        <dbReference type="Proteomes" id="UP000185696"/>
    </source>
</evidence>
<dbReference type="GO" id="GO:0016791">
    <property type="term" value="F:phosphatase activity"/>
    <property type="evidence" value="ECO:0007669"/>
    <property type="project" value="TreeGrafter"/>
</dbReference>
<accession>A0A7Z0WLV6</accession>
<dbReference type="GO" id="GO:0005829">
    <property type="term" value="C:cytosol"/>
    <property type="evidence" value="ECO:0007669"/>
    <property type="project" value="TreeGrafter"/>
</dbReference>
<evidence type="ECO:0000313" key="1">
    <source>
        <dbReference type="EMBL" id="OLF10498.1"/>
    </source>
</evidence>
<dbReference type="PANTHER" id="PTHR10000:SF8">
    <property type="entry name" value="HAD SUPERFAMILY HYDROLASE-LIKE, TYPE 3"/>
    <property type="match status" value="1"/>
</dbReference>
<proteinExistence type="predicted"/>
<protein>
    <submittedName>
        <fullName evidence="1">Hydrolase</fullName>
    </submittedName>
</protein>
<dbReference type="AlphaFoldDB" id="A0A7Z0WLV6"/>
<organism evidence="1 2">
    <name type="scientific">Actinophytocola xinjiangensis</name>
    <dbReference type="NCBI Taxonomy" id="485602"/>
    <lineage>
        <taxon>Bacteria</taxon>
        <taxon>Bacillati</taxon>
        <taxon>Actinomycetota</taxon>
        <taxon>Actinomycetes</taxon>
        <taxon>Pseudonocardiales</taxon>
        <taxon>Pseudonocardiaceae</taxon>
    </lineage>
</organism>
<dbReference type="Gene3D" id="3.40.50.1000">
    <property type="entry name" value="HAD superfamily/HAD-like"/>
    <property type="match status" value="1"/>
</dbReference>
<dbReference type="SUPFAM" id="SSF56784">
    <property type="entry name" value="HAD-like"/>
    <property type="match status" value="1"/>
</dbReference>
<comment type="caution">
    <text evidence="1">The sequence shown here is derived from an EMBL/GenBank/DDBJ whole genome shotgun (WGS) entry which is preliminary data.</text>
</comment>
<dbReference type="PANTHER" id="PTHR10000">
    <property type="entry name" value="PHOSPHOSERINE PHOSPHATASE"/>
    <property type="match status" value="1"/>
</dbReference>
<sequence>MTGSAFDWLVTDLDGTLVDRQMRIVPRNARALARFREAGGTVVIATGRNEESAGRYHAELGLDTPMILYNGARVVAPATGERLLDLDLGDTWPLLAGSVIPALPAGVGAVGFSGHAAYVLRDAPALVDYARRDGIALSDAPVSGPVTKIMLITPTPGMDSLTDLVRVQAPDVRLLQSESTYLEVLPRHAGKGAALRFLAARNGIPLHRVAAIGDNPNDLDMLLAAGLGAAVGDGHPSVRDSADMVMSPCADGAVADLVDHMLAGT</sequence>
<reference evidence="1 2" key="1">
    <citation type="submission" date="2016-12" db="EMBL/GenBank/DDBJ databases">
        <title>The draft genome sequence of Actinophytocola xinjiangensis.</title>
        <authorList>
            <person name="Wang W."/>
            <person name="Yuan L."/>
        </authorList>
    </citation>
    <scope>NUCLEOTIDE SEQUENCE [LARGE SCALE GENOMIC DNA]</scope>
    <source>
        <strain evidence="1 2">CGMCC 4.4663</strain>
    </source>
</reference>
<dbReference type="NCBIfam" id="TIGR01484">
    <property type="entry name" value="HAD-SF-IIB"/>
    <property type="match status" value="1"/>
</dbReference>
<keyword evidence="1" id="KW-0378">Hydrolase</keyword>
<dbReference type="RefSeq" id="WP_075133487.1">
    <property type="nucleotide sequence ID" value="NZ_MSIF01000006.1"/>
</dbReference>
<dbReference type="InterPro" id="IPR006379">
    <property type="entry name" value="HAD-SF_hydro_IIB"/>
</dbReference>
<dbReference type="Pfam" id="PF08282">
    <property type="entry name" value="Hydrolase_3"/>
    <property type="match status" value="2"/>
</dbReference>
<gene>
    <name evidence="1" type="ORF">BLA60_15000</name>
</gene>
<dbReference type="Proteomes" id="UP000185696">
    <property type="component" value="Unassembled WGS sequence"/>
</dbReference>
<name>A0A7Z0WLV6_9PSEU</name>
<dbReference type="InterPro" id="IPR023214">
    <property type="entry name" value="HAD_sf"/>
</dbReference>